<sequence length="111" mass="11195">MALSAFGSLSTNVSGAIAYGVSILFSFMSGLIPVVIFDNVPRFAPHSDLNGATIGFGMQGNNIGLLVGPVAAGAITAAHGWSAVPPLIALICLGAIALAVRMFSDHVAGRN</sequence>
<evidence type="ECO:0008006" key="4">
    <source>
        <dbReference type="Google" id="ProtNLM"/>
    </source>
</evidence>
<dbReference type="KEGG" id="psin:CAK95_19790"/>
<dbReference type="Proteomes" id="UP000194137">
    <property type="component" value="Chromosome"/>
</dbReference>
<evidence type="ECO:0000313" key="3">
    <source>
        <dbReference type="Proteomes" id="UP000194137"/>
    </source>
</evidence>
<evidence type="ECO:0000313" key="2">
    <source>
        <dbReference type="EMBL" id="ARQ01086.1"/>
    </source>
</evidence>
<feature type="transmembrane region" description="Helical" evidence="1">
    <location>
        <begin position="16"/>
        <end position="37"/>
    </location>
</feature>
<dbReference type="InterPro" id="IPR036259">
    <property type="entry name" value="MFS_trans_sf"/>
</dbReference>
<dbReference type="SUPFAM" id="SSF103473">
    <property type="entry name" value="MFS general substrate transporter"/>
    <property type="match status" value="1"/>
</dbReference>
<dbReference type="AlphaFoldDB" id="A0A1W6ZUW1"/>
<accession>A0A1W6ZUW1</accession>
<dbReference type="OrthoDB" id="7841035at2"/>
<keyword evidence="3" id="KW-1185">Reference proteome</keyword>
<keyword evidence="1" id="KW-1133">Transmembrane helix</keyword>
<dbReference type="STRING" id="1235591.CAK95_19790"/>
<gene>
    <name evidence="2" type="ORF">CAK95_19790</name>
</gene>
<evidence type="ECO:0000256" key="1">
    <source>
        <dbReference type="SAM" id="Phobius"/>
    </source>
</evidence>
<keyword evidence="1" id="KW-0812">Transmembrane</keyword>
<dbReference type="Gene3D" id="1.20.1250.20">
    <property type="entry name" value="MFS general substrate transporter like domains"/>
    <property type="match status" value="1"/>
</dbReference>
<dbReference type="RefSeq" id="WP_086089481.1">
    <property type="nucleotide sequence ID" value="NZ_CP021112.1"/>
</dbReference>
<protein>
    <recommendedName>
        <fullName evidence="4">Major facilitator superfamily (MFS) profile domain-containing protein</fullName>
    </recommendedName>
</protein>
<dbReference type="EMBL" id="CP021112">
    <property type="protein sequence ID" value="ARQ01086.1"/>
    <property type="molecule type" value="Genomic_DNA"/>
</dbReference>
<feature type="transmembrane region" description="Helical" evidence="1">
    <location>
        <begin position="87"/>
        <end position="104"/>
    </location>
</feature>
<keyword evidence="1" id="KW-0472">Membrane</keyword>
<name>A0A1W6ZUW1_9HYPH</name>
<organism evidence="2 3">
    <name type="scientific">Pseudorhodoplanes sinuspersici</name>
    <dbReference type="NCBI Taxonomy" id="1235591"/>
    <lineage>
        <taxon>Bacteria</taxon>
        <taxon>Pseudomonadati</taxon>
        <taxon>Pseudomonadota</taxon>
        <taxon>Alphaproteobacteria</taxon>
        <taxon>Hyphomicrobiales</taxon>
        <taxon>Pseudorhodoplanes</taxon>
    </lineage>
</organism>
<proteinExistence type="predicted"/>
<reference evidence="2 3" key="1">
    <citation type="submission" date="2017-05" db="EMBL/GenBank/DDBJ databases">
        <title>Full genome sequence of Pseudorhodoplanes sinuspersici.</title>
        <authorList>
            <person name="Dastgheib S.M.M."/>
            <person name="Shavandi M."/>
            <person name="Tirandaz H."/>
        </authorList>
    </citation>
    <scope>NUCLEOTIDE SEQUENCE [LARGE SCALE GENOMIC DNA]</scope>
    <source>
        <strain evidence="2 3">RIPI110</strain>
    </source>
</reference>